<comment type="cofactor">
    <cofactor evidence="1 14">
        <name>Zn(2+)</name>
        <dbReference type="ChEBI" id="CHEBI:29105"/>
    </cofactor>
</comment>
<keyword evidence="18" id="KW-1185">Reference proteome</keyword>
<evidence type="ECO:0000256" key="10">
    <source>
        <dbReference type="ARBA" id="ARBA00023128"/>
    </source>
</evidence>
<feature type="signal peptide" evidence="15">
    <location>
        <begin position="1"/>
        <end position="26"/>
    </location>
</feature>
<dbReference type="InterPro" id="IPR036291">
    <property type="entry name" value="NAD(P)-bd_dom_sf"/>
</dbReference>
<dbReference type="InterPro" id="IPR020843">
    <property type="entry name" value="ER"/>
</dbReference>
<comment type="subcellular location">
    <subcellularLocation>
        <location evidence="2">Mitochondrion</location>
    </subcellularLocation>
</comment>
<feature type="domain" description="Enoyl reductase (ER)" evidence="16">
    <location>
        <begin position="46"/>
        <end position="365"/>
    </location>
</feature>
<evidence type="ECO:0000256" key="15">
    <source>
        <dbReference type="SAM" id="SignalP"/>
    </source>
</evidence>
<evidence type="ECO:0000313" key="18">
    <source>
        <dbReference type="Proteomes" id="UP001055712"/>
    </source>
</evidence>
<proteinExistence type="inferred from homology"/>
<name>A0A9D4TJA3_CHLVU</name>
<keyword evidence="11" id="KW-0275">Fatty acid biosynthesis</keyword>
<organism evidence="17 18">
    <name type="scientific">Chlorella vulgaris</name>
    <name type="common">Green alga</name>
    <dbReference type="NCBI Taxonomy" id="3077"/>
    <lineage>
        <taxon>Eukaryota</taxon>
        <taxon>Viridiplantae</taxon>
        <taxon>Chlorophyta</taxon>
        <taxon>core chlorophytes</taxon>
        <taxon>Trebouxiophyceae</taxon>
        <taxon>Chlorellales</taxon>
        <taxon>Chlorellaceae</taxon>
        <taxon>Chlorella clade</taxon>
        <taxon>Chlorella</taxon>
    </lineage>
</organism>
<comment type="catalytic activity">
    <reaction evidence="13">
        <text>a 2,3-saturated acyl-[ACP] + NADP(+) = a (2E)-enoyl-[ACP] + NADPH + H(+)</text>
        <dbReference type="Rhea" id="RHEA:22564"/>
        <dbReference type="Rhea" id="RHEA-COMP:9925"/>
        <dbReference type="Rhea" id="RHEA-COMP:9926"/>
        <dbReference type="ChEBI" id="CHEBI:15378"/>
        <dbReference type="ChEBI" id="CHEBI:57783"/>
        <dbReference type="ChEBI" id="CHEBI:58349"/>
        <dbReference type="ChEBI" id="CHEBI:78784"/>
        <dbReference type="ChEBI" id="CHEBI:78785"/>
        <dbReference type="EC" id="1.3.1.104"/>
    </reaction>
</comment>
<dbReference type="Gene3D" id="3.40.50.720">
    <property type="entry name" value="NAD(P)-binding Rossmann-like Domain"/>
    <property type="match status" value="1"/>
</dbReference>
<keyword evidence="14" id="KW-0479">Metal-binding</keyword>
<dbReference type="PANTHER" id="PTHR43981:SF2">
    <property type="entry name" value="ENOYL-[ACYL-CARRIER-PROTEIN] REDUCTASE, MITOCHONDRIAL"/>
    <property type="match status" value="1"/>
</dbReference>
<dbReference type="SMART" id="SM00829">
    <property type="entry name" value="PKS_ER"/>
    <property type="match status" value="1"/>
</dbReference>
<dbReference type="Proteomes" id="UP001055712">
    <property type="component" value="Unassembled WGS sequence"/>
</dbReference>
<dbReference type="AlphaFoldDB" id="A0A9D4TJA3"/>
<dbReference type="InterPro" id="IPR051034">
    <property type="entry name" value="Mito_Enoyl-ACP_Reductase"/>
</dbReference>
<reference evidence="17" key="2">
    <citation type="submission" date="2020-11" db="EMBL/GenBank/DDBJ databases">
        <authorList>
            <person name="Cecchin M."/>
            <person name="Marcolungo L."/>
            <person name="Rossato M."/>
            <person name="Girolomoni L."/>
            <person name="Cosentino E."/>
            <person name="Cuine S."/>
            <person name="Li-Beisson Y."/>
            <person name="Delledonne M."/>
            <person name="Ballottari M."/>
        </authorList>
    </citation>
    <scope>NUCLEOTIDE SEQUENCE</scope>
    <source>
        <strain evidence="17">211/11P</strain>
        <tissue evidence="17">Whole cell</tissue>
    </source>
</reference>
<evidence type="ECO:0000256" key="12">
    <source>
        <dbReference type="ARBA" id="ARBA00038963"/>
    </source>
</evidence>
<keyword evidence="5" id="KW-0276">Fatty acid metabolism</keyword>
<gene>
    <name evidence="17" type="ORF">D9Q98_007002</name>
</gene>
<dbReference type="FunFam" id="3.90.180.10:FF:000010">
    <property type="entry name" value="Enoyl-[acyl-carrier-protein] reductase, mitochondrial"/>
    <property type="match status" value="1"/>
</dbReference>
<evidence type="ECO:0000256" key="14">
    <source>
        <dbReference type="RuleBase" id="RU361277"/>
    </source>
</evidence>
<evidence type="ECO:0000256" key="2">
    <source>
        <dbReference type="ARBA" id="ARBA00004173"/>
    </source>
</evidence>
<dbReference type="Pfam" id="PF08240">
    <property type="entry name" value="ADH_N"/>
    <property type="match status" value="1"/>
</dbReference>
<evidence type="ECO:0000256" key="4">
    <source>
        <dbReference type="ARBA" id="ARBA00022516"/>
    </source>
</evidence>
<keyword evidence="7" id="KW-0809">Transit peptide</keyword>
<dbReference type="Gene3D" id="3.90.180.10">
    <property type="entry name" value="Medium-chain alcohol dehydrogenases, catalytic domain"/>
    <property type="match status" value="1"/>
</dbReference>
<comment type="similarity">
    <text evidence="3">Belongs to the zinc-containing alcohol dehydrogenase family. Quinone oxidoreductase subfamily.</text>
</comment>
<evidence type="ECO:0000256" key="11">
    <source>
        <dbReference type="ARBA" id="ARBA00023160"/>
    </source>
</evidence>
<dbReference type="InterPro" id="IPR013154">
    <property type="entry name" value="ADH-like_N"/>
</dbReference>
<evidence type="ECO:0000256" key="9">
    <source>
        <dbReference type="ARBA" id="ARBA00023098"/>
    </source>
</evidence>
<keyword evidence="10" id="KW-0496">Mitochondrion</keyword>
<keyword evidence="14" id="KW-0862">Zinc</keyword>
<dbReference type="GO" id="GO:0005739">
    <property type="term" value="C:mitochondrion"/>
    <property type="evidence" value="ECO:0007669"/>
    <property type="project" value="UniProtKB-SubCell"/>
</dbReference>
<sequence length="375" mass="40492">MLARVRPAATPLWATYAAWLAPASLAARCGYATQANATALSFAEHGSPERVLRLQHTDLPATLGDHEVRIHLLAAPINPSDINTIEGKYPIAPELPGVPGHEGVGEVEAVGSKVTRMRPGDRVVPIEHGQGTWRTHGVFNELHWYKIPKDIPLGTAATMVINPPTAVKLLSDFVQLAEGDTLVQSGASSHVGRLVIQLAKSRGINTINLIRDRPERAEQERELRSLGATLVTTAAECRQALQAAGLPKPKLGLDCVSSDSAAACAKVLAPGGTLVVYGAMSQQPLTVPPGLLIFNDIRIRGFWLTGGFAKMKDGWRAKEQLVDHVCALFRTKVIRPVDVECLPLEQWEKALQRVASDDRTGKVLLTSFPPDEIRG</sequence>
<evidence type="ECO:0000256" key="5">
    <source>
        <dbReference type="ARBA" id="ARBA00022832"/>
    </source>
</evidence>
<keyword evidence="9" id="KW-0443">Lipid metabolism</keyword>
<evidence type="ECO:0000259" key="16">
    <source>
        <dbReference type="SMART" id="SM00829"/>
    </source>
</evidence>
<evidence type="ECO:0000256" key="13">
    <source>
        <dbReference type="ARBA" id="ARBA00048843"/>
    </source>
</evidence>
<dbReference type="Pfam" id="PF00107">
    <property type="entry name" value="ADH_zinc_N"/>
    <property type="match status" value="1"/>
</dbReference>
<dbReference type="CDD" id="cd08290">
    <property type="entry name" value="ETR"/>
    <property type="match status" value="1"/>
</dbReference>
<keyword evidence="4" id="KW-0444">Lipid biosynthesis</keyword>
<evidence type="ECO:0000256" key="3">
    <source>
        <dbReference type="ARBA" id="ARBA00010371"/>
    </source>
</evidence>
<comment type="caution">
    <text evidence="17">The sequence shown here is derived from an EMBL/GenBank/DDBJ whole genome shotgun (WGS) entry which is preliminary data.</text>
</comment>
<evidence type="ECO:0000256" key="6">
    <source>
        <dbReference type="ARBA" id="ARBA00022857"/>
    </source>
</evidence>
<evidence type="ECO:0000313" key="17">
    <source>
        <dbReference type="EMBL" id="KAI3427062.1"/>
    </source>
</evidence>
<reference evidence="17" key="1">
    <citation type="journal article" date="2019" name="Plant J.">
        <title>Chlorella vulgaris genome assembly and annotation reveals the molecular basis for metabolic acclimation to high light conditions.</title>
        <authorList>
            <person name="Cecchin M."/>
            <person name="Marcolungo L."/>
            <person name="Rossato M."/>
            <person name="Girolomoni L."/>
            <person name="Cosentino E."/>
            <person name="Cuine S."/>
            <person name="Li-Beisson Y."/>
            <person name="Delledonne M."/>
            <person name="Ballottari M."/>
        </authorList>
    </citation>
    <scope>NUCLEOTIDE SEQUENCE</scope>
    <source>
        <strain evidence="17">211/11P</strain>
    </source>
</reference>
<dbReference type="EC" id="1.3.1.104" evidence="12"/>
<keyword evidence="6" id="KW-0521">NADP</keyword>
<dbReference type="GO" id="GO:0141148">
    <property type="term" value="F:enoyl-[acyl-carrier-protein] reductase (NADPH) activity"/>
    <property type="evidence" value="ECO:0007669"/>
    <property type="project" value="UniProtKB-EC"/>
</dbReference>
<dbReference type="GO" id="GO:0008270">
    <property type="term" value="F:zinc ion binding"/>
    <property type="evidence" value="ECO:0007669"/>
    <property type="project" value="InterPro"/>
</dbReference>
<dbReference type="SUPFAM" id="SSF50129">
    <property type="entry name" value="GroES-like"/>
    <property type="match status" value="1"/>
</dbReference>
<evidence type="ECO:0000256" key="8">
    <source>
        <dbReference type="ARBA" id="ARBA00023002"/>
    </source>
</evidence>
<dbReference type="OrthoDB" id="7482721at2759"/>
<keyword evidence="15" id="KW-0732">Signal</keyword>
<keyword evidence="8" id="KW-0560">Oxidoreductase</keyword>
<dbReference type="PROSITE" id="PS00059">
    <property type="entry name" value="ADH_ZINC"/>
    <property type="match status" value="1"/>
</dbReference>
<dbReference type="InterPro" id="IPR002328">
    <property type="entry name" value="ADH_Zn_CS"/>
</dbReference>
<dbReference type="GO" id="GO:0006633">
    <property type="term" value="P:fatty acid biosynthetic process"/>
    <property type="evidence" value="ECO:0007669"/>
    <property type="project" value="UniProtKB-KW"/>
</dbReference>
<dbReference type="InterPro" id="IPR013149">
    <property type="entry name" value="ADH-like_C"/>
</dbReference>
<dbReference type="PANTHER" id="PTHR43981">
    <property type="entry name" value="ENOYL-[ACYL-CARRIER-PROTEIN] REDUCTASE, MITOCHONDRIAL"/>
    <property type="match status" value="1"/>
</dbReference>
<dbReference type="SUPFAM" id="SSF51735">
    <property type="entry name" value="NAD(P)-binding Rossmann-fold domains"/>
    <property type="match status" value="1"/>
</dbReference>
<accession>A0A9D4TJA3</accession>
<evidence type="ECO:0000256" key="7">
    <source>
        <dbReference type="ARBA" id="ARBA00022946"/>
    </source>
</evidence>
<protein>
    <recommendedName>
        <fullName evidence="12">enoyl-[acyl-carrier-protein] reductase</fullName>
        <ecNumber evidence="12">1.3.1.104</ecNumber>
    </recommendedName>
</protein>
<feature type="chain" id="PRO_5039437448" description="enoyl-[acyl-carrier-protein] reductase" evidence="15">
    <location>
        <begin position="27"/>
        <end position="375"/>
    </location>
</feature>
<dbReference type="EMBL" id="SIDB01000010">
    <property type="protein sequence ID" value="KAI3427062.1"/>
    <property type="molecule type" value="Genomic_DNA"/>
</dbReference>
<dbReference type="InterPro" id="IPR011032">
    <property type="entry name" value="GroES-like_sf"/>
</dbReference>
<evidence type="ECO:0000256" key="1">
    <source>
        <dbReference type="ARBA" id="ARBA00001947"/>
    </source>
</evidence>